<organism evidence="12 13">
    <name type="scientific">Veronia nyctiphanis</name>
    <dbReference type="NCBI Taxonomy" id="1278244"/>
    <lineage>
        <taxon>Bacteria</taxon>
        <taxon>Pseudomonadati</taxon>
        <taxon>Pseudomonadota</taxon>
        <taxon>Gammaproteobacteria</taxon>
        <taxon>Vibrionales</taxon>
        <taxon>Vibrionaceae</taxon>
        <taxon>Veronia</taxon>
    </lineage>
</organism>
<dbReference type="InterPro" id="IPR015876">
    <property type="entry name" value="Acyl-CoA_DS"/>
</dbReference>
<keyword evidence="4" id="KW-0276">Fatty acid metabolism</keyword>
<feature type="transmembrane region" description="Helical" evidence="10">
    <location>
        <begin position="205"/>
        <end position="226"/>
    </location>
</feature>
<dbReference type="OrthoDB" id="19906at2"/>
<evidence type="ECO:0000256" key="5">
    <source>
        <dbReference type="ARBA" id="ARBA00022989"/>
    </source>
</evidence>
<feature type="transmembrane region" description="Helical" evidence="10">
    <location>
        <begin position="238"/>
        <end position="260"/>
    </location>
</feature>
<dbReference type="PANTHER" id="PTHR11351:SF3">
    <property type="entry name" value="BLL4393 PROTEIN"/>
    <property type="match status" value="1"/>
</dbReference>
<evidence type="ECO:0000256" key="1">
    <source>
        <dbReference type="ARBA" id="ARBA00004141"/>
    </source>
</evidence>
<dbReference type="GO" id="GO:0016020">
    <property type="term" value="C:membrane"/>
    <property type="evidence" value="ECO:0007669"/>
    <property type="project" value="UniProtKB-SubCell"/>
</dbReference>
<feature type="transmembrane region" description="Helical" evidence="10">
    <location>
        <begin position="68"/>
        <end position="87"/>
    </location>
</feature>
<evidence type="ECO:0000256" key="2">
    <source>
        <dbReference type="ARBA" id="ARBA00008749"/>
    </source>
</evidence>
<evidence type="ECO:0000256" key="10">
    <source>
        <dbReference type="SAM" id="Phobius"/>
    </source>
</evidence>
<dbReference type="InterPro" id="IPR005804">
    <property type="entry name" value="FA_desaturase_dom"/>
</dbReference>
<dbReference type="CDD" id="cd03505">
    <property type="entry name" value="Delta9-FADS-like"/>
    <property type="match status" value="1"/>
</dbReference>
<feature type="domain" description="Fatty acid desaturase" evidence="11">
    <location>
        <begin position="76"/>
        <end position="306"/>
    </location>
</feature>
<dbReference type="Pfam" id="PF00487">
    <property type="entry name" value="FA_desaturase"/>
    <property type="match status" value="1"/>
</dbReference>
<keyword evidence="6" id="KW-0560">Oxidoreductase</keyword>
<reference evidence="12 13" key="1">
    <citation type="submission" date="2017-10" db="EMBL/GenBank/DDBJ databases">
        <title>Nyctiphanis sp. nov., isolated from the stomach of the euphausiid Nyctiphanes simplex (Hansen, 1911) in the Gulf of California.</title>
        <authorList>
            <person name="Gomez-Gil B."/>
            <person name="Aguilar-Mendez M."/>
            <person name="Lopez-Cortes A."/>
            <person name="Gomez-Gutierrez J."/>
            <person name="Roque A."/>
            <person name="Lang E."/>
            <person name="Gonzalez-Castillo A."/>
        </authorList>
    </citation>
    <scope>NUCLEOTIDE SEQUENCE [LARGE SCALE GENOMIC DNA]</scope>
    <source>
        <strain evidence="12 13">CAIM 600</strain>
    </source>
</reference>
<keyword evidence="3 10" id="KW-0812">Transmembrane</keyword>
<comment type="caution">
    <text evidence="12">The sequence shown here is derived from an EMBL/GenBank/DDBJ whole genome shotgun (WGS) entry which is preliminary data.</text>
</comment>
<evidence type="ECO:0000256" key="8">
    <source>
        <dbReference type="ARBA" id="ARBA00023098"/>
    </source>
</evidence>
<keyword evidence="9 10" id="KW-0472">Membrane</keyword>
<gene>
    <name evidence="12" type="ORF">CS022_20110</name>
</gene>
<proteinExistence type="inferred from homology"/>
<dbReference type="GO" id="GO:0006631">
    <property type="term" value="P:fatty acid metabolic process"/>
    <property type="evidence" value="ECO:0007669"/>
    <property type="project" value="UniProtKB-KW"/>
</dbReference>
<protein>
    <submittedName>
        <fullName evidence="12">Acyl-CoA desaturase</fullName>
    </submittedName>
</protein>
<comment type="similarity">
    <text evidence="2">Belongs to the fatty acid desaturase type 2 family.</text>
</comment>
<name>A0A4Q0YS24_9GAMM</name>
<sequence length="356" mass="40975">MLKKSTKHQNIEMDTPGYDIDDNQLSNLYRQDVKTRRVDKLLAFFVTFSPPVGVLVALYLAATGWYQISAFEISLLVVTHIIAVAGVELGFHRYCAHRSFEASKWTKIVLLAMGSTAVQGPAIWWSAVHRKHHKYSDRPNDPHSIYIAPSGTTEYRSGFWQHLFGFIHSHVGWIWTAQSIRFSGWTHYVNDLYRDKEILFIHVNYLYFLAAGFVIPALAGATYYGISHNETQIVKGFIVGFLWGGLVRVFTVNHLFYWSINTLSHSIGSRPFKTKDKSTNSIPLIFALPTFGQSYHNNHHAFPRSPKMSYTWWEFDIGYACLWLLSRAGCVELRSTPTQLQIKHKKTRTFRNAHQR</sequence>
<keyword evidence="13" id="KW-1185">Reference proteome</keyword>
<feature type="transmembrane region" description="Helical" evidence="10">
    <location>
        <begin position="41"/>
        <end position="62"/>
    </location>
</feature>
<dbReference type="RefSeq" id="WP_129123725.1">
    <property type="nucleotide sequence ID" value="NZ_PEIB01000033.1"/>
</dbReference>
<evidence type="ECO:0000256" key="3">
    <source>
        <dbReference type="ARBA" id="ARBA00022692"/>
    </source>
</evidence>
<evidence type="ECO:0000256" key="7">
    <source>
        <dbReference type="ARBA" id="ARBA00023004"/>
    </source>
</evidence>
<keyword evidence="7" id="KW-0408">Iron</keyword>
<evidence type="ECO:0000313" key="12">
    <source>
        <dbReference type="EMBL" id="RXJ71751.1"/>
    </source>
</evidence>
<accession>A0A4Q0YS24</accession>
<evidence type="ECO:0000259" key="11">
    <source>
        <dbReference type="Pfam" id="PF00487"/>
    </source>
</evidence>
<evidence type="ECO:0000256" key="9">
    <source>
        <dbReference type="ARBA" id="ARBA00023136"/>
    </source>
</evidence>
<comment type="subcellular location">
    <subcellularLocation>
        <location evidence="1">Membrane</location>
        <topology evidence="1">Multi-pass membrane protein</topology>
    </subcellularLocation>
</comment>
<dbReference type="AlphaFoldDB" id="A0A4Q0YS24"/>
<evidence type="ECO:0000256" key="6">
    <source>
        <dbReference type="ARBA" id="ARBA00023002"/>
    </source>
</evidence>
<evidence type="ECO:0000313" key="13">
    <source>
        <dbReference type="Proteomes" id="UP000290287"/>
    </source>
</evidence>
<dbReference type="PANTHER" id="PTHR11351">
    <property type="entry name" value="ACYL-COA DESATURASE"/>
    <property type="match status" value="1"/>
</dbReference>
<dbReference type="GO" id="GO:0016717">
    <property type="term" value="F:oxidoreductase activity, acting on paired donors, with oxidation of a pair of donors resulting in the reduction of molecular oxygen to two molecules of water"/>
    <property type="evidence" value="ECO:0007669"/>
    <property type="project" value="InterPro"/>
</dbReference>
<keyword evidence="8" id="KW-0443">Lipid metabolism</keyword>
<dbReference type="EMBL" id="PEIB01000033">
    <property type="protein sequence ID" value="RXJ71751.1"/>
    <property type="molecule type" value="Genomic_DNA"/>
</dbReference>
<dbReference type="Proteomes" id="UP000290287">
    <property type="component" value="Unassembled WGS sequence"/>
</dbReference>
<evidence type="ECO:0000256" key="4">
    <source>
        <dbReference type="ARBA" id="ARBA00022832"/>
    </source>
</evidence>
<keyword evidence="5 10" id="KW-1133">Transmembrane helix</keyword>